<dbReference type="InterPro" id="IPR002372">
    <property type="entry name" value="PQQ_rpt_dom"/>
</dbReference>
<keyword evidence="3 6" id="KW-0732">Signal</keyword>
<dbReference type="InterPro" id="IPR011047">
    <property type="entry name" value="Quinoprotein_ADH-like_sf"/>
</dbReference>
<evidence type="ECO:0000256" key="1">
    <source>
        <dbReference type="ARBA" id="ARBA00004613"/>
    </source>
</evidence>
<protein>
    <recommendedName>
        <fullName evidence="7">Pyrrolo-quinoline quinone repeat domain-containing protein</fullName>
    </recommendedName>
</protein>
<evidence type="ECO:0000259" key="7">
    <source>
        <dbReference type="Pfam" id="PF13360"/>
    </source>
</evidence>
<organism evidence="8 9">
    <name type="scientific">Microbulbifer rhizosphaerae</name>
    <dbReference type="NCBI Taxonomy" id="1562603"/>
    <lineage>
        <taxon>Bacteria</taxon>
        <taxon>Pseudomonadati</taxon>
        <taxon>Pseudomonadota</taxon>
        <taxon>Gammaproteobacteria</taxon>
        <taxon>Cellvibrionales</taxon>
        <taxon>Microbulbiferaceae</taxon>
        <taxon>Microbulbifer</taxon>
    </lineage>
</organism>
<feature type="signal peptide" evidence="6">
    <location>
        <begin position="1"/>
        <end position="28"/>
    </location>
</feature>
<evidence type="ECO:0000256" key="6">
    <source>
        <dbReference type="SAM" id="SignalP"/>
    </source>
</evidence>
<dbReference type="AlphaFoldDB" id="A0A7W4ZBV2"/>
<feature type="compositionally biased region" description="Basic residues" evidence="5">
    <location>
        <begin position="240"/>
        <end position="253"/>
    </location>
</feature>
<dbReference type="Gene3D" id="4.10.1080.10">
    <property type="entry name" value="TSP type-3 repeat"/>
    <property type="match status" value="1"/>
</dbReference>
<dbReference type="PANTHER" id="PTHR34512">
    <property type="entry name" value="CELL SURFACE PROTEIN"/>
    <property type="match status" value="1"/>
</dbReference>
<feature type="domain" description="Pyrrolo-quinoline quinone repeat" evidence="7">
    <location>
        <begin position="928"/>
        <end position="1020"/>
    </location>
</feature>
<sequence>MQPRRLFRAHRVLLCVLGLIALTPSASATEYSLTGPQDFTRERGRPQRELIAFDAPAPGQYYLLRIHNGPGELEPVDAGWITVNHKKVANLAALRWKAGRHAAAFNCPFWRHHCRDGGNGDLAPIEIPLDLELANDLSVELHGRPGRGLRLEVLSIGDENPYFNEFPLSGSHTFTPVFGWPQEQELTFNAPVAGAHYLLRLNNGAGDLQPVGAGWLWLNGRELLSPKDFGWGKAFCRKGHPGKGQHKNKHKNKNAPWRPDFGQPCDAETTIQLPLSLTLENILTVKLLGHWHSGVQLEIVGVDNDLPQIVAAVDPAANDAGWHNTDATVSFACSDSLSGIVSCSNPVVVEEEGADQQIEGTAVDKAGNSASTQLSVSLDKTPPQLLAEITPPANENGWHRESVTIGYTCADTLSGVASCPEAEQVSEEGADQQIAATAADIAGNVTEVKTTIQLDLTPPEIVTTITPPANSAGWHKTPVALSYQCSDNLSGMADCPEDRVESQQGRNREIPVSATDLAGNAASSSTLLSIDTTAPIIQTPLSSQANSNGWHNAPVTVTYLCSDSLSGIAGCTDPQTLAADGEGQVLNGTAIDLAGNTAGTEIIINLDRTAPEIAFVFPADQSLLSDPQPELQLLLSDNLALDTGSLSVSADGTAVTSCEITDNLARCALPAPLATDREVTLSAAIKDLAGNSSEATVTTAIDSDGDTIADYADQCPATATTHTANTNGCAPEQLDSDNDGISDAEEIAAGSDPEDANSFPPLTIETFAASPNTLESRGQTVELRWRVKGADTITLSSDAGSEAQADLESQGALQVSPQITTRYTLKAKGPGGEATQSLTVTLDLPPPPDLWTTPTVPVKEQIATSLAVAEDGSAYVGAFDGNFYKVDPSGQVAWTLEDAGLVMGKAAIANDRIIVGANIGGSGRLESQGRIYALGSDKTLRWSLDTEGAVVAGPILSPDKATAYIATYTGHIYALDAQTGEQRWHYQLPDDQKITAAPALTQQKLIVHAEGKRIFALDASESPGGERILWSRNFE</sequence>
<evidence type="ECO:0000256" key="4">
    <source>
        <dbReference type="ARBA" id="ARBA00022837"/>
    </source>
</evidence>
<dbReference type="SMART" id="SM00564">
    <property type="entry name" value="PQQ"/>
    <property type="match status" value="4"/>
</dbReference>
<dbReference type="InterPro" id="IPR018391">
    <property type="entry name" value="PQQ_b-propeller_rpt"/>
</dbReference>
<dbReference type="GO" id="GO:0005509">
    <property type="term" value="F:calcium ion binding"/>
    <property type="evidence" value="ECO:0007669"/>
    <property type="project" value="InterPro"/>
</dbReference>
<accession>A0A7W4ZBV2</accession>
<dbReference type="PANTHER" id="PTHR34512:SF30">
    <property type="entry name" value="OUTER MEMBRANE PROTEIN ASSEMBLY FACTOR BAMB"/>
    <property type="match status" value="1"/>
</dbReference>
<comment type="caution">
    <text evidence="8">The sequence shown here is derived from an EMBL/GenBank/DDBJ whole genome shotgun (WGS) entry which is preliminary data.</text>
</comment>
<feature type="chain" id="PRO_5031127742" description="Pyrrolo-quinoline quinone repeat domain-containing protein" evidence="6">
    <location>
        <begin position="29"/>
        <end position="1035"/>
    </location>
</feature>
<dbReference type="SUPFAM" id="SSF103647">
    <property type="entry name" value="TSP type-3 repeat"/>
    <property type="match status" value="1"/>
</dbReference>
<dbReference type="RefSeq" id="WP_183462191.1">
    <property type="nucleotide sequence ID" value="NZ_JACHWZ010000019.1"/>
</dbReference>
<dbReference type="InterPro" id="IPR059100">
    <property type="entry name" value="TSP3_bac"/>
</dbReference>
<evidence type="ECO:0000313" key="9">
    <source>
        <dbReference type="Proteomes" id="UP000535937"/>
    </source>
</evidence>
<reference evidence="8 9" key="1">
    <citation type="submission" date="2020-08" db="EMBL/GenBank/DDBJ databases">
        <title>Genomic Encyclopedia of Type Strains, Phase III (KMG-III): the genomes of soil and plant-associated and newly described type strains.</title>
        <authorList>
            <person name="Whitman W."/>
        </authorList>
    </citation>
    <scope>NUCLEOTIDE SEQUENCE [LARGE SCALE GENOMIC DNA]</scope>
    <source>
        <strain evidence="8 9">CECT 8799</strain>
    </source>
</reference>
<dbReference type="Gene3D" id="2.130.10.10">
    <property type="entry name" value="YVTN repeat-like/Quinoprotein amine dehydrogenase"/>
    <property type="match status" value="1"/>
</dbReference>
<evidence type="ECO:0000256" key="5">
    <source>
        <dbReference type="SAM" id="MobiDB-lite"/>
    </source>
</evidence>
<dbReference type="Pfam" id="PF13360">
    <property type="entry name" value="PQQ_2"/>
    <property type="match status" value="1"/>
</dbReference>
<dbReference type="InterPro" id="IPR028974">
    <property type="entry name" value="TSP_type-3_rpt"/>
</dbReference>
<gene>
    <name evidence="8" type="ORF">FHS09_003529</name>
</gene>
<dbReference type="SUPFAM" id="SSF50998">
    <property type="entry name" value="Quinoprotein alcohol dehydrogenase-like"/>
    <property type="match status" value="1"/>
</dbReference>
<comment type="subcellular location">
    <subcellularLocation>
        <location evidence="1">Secreted</location>
    </subcellularLocation>
</comment>
<keyword evidence="4" id="KW-0106">Calcium</keyword>
<keyword evidence="9" id="KW-1185">Reference proteome</keyword>
<proteinExistence type="predicted"/>
<evidence type="ECO:0000313" key="8">
    <source>
        <dbReference type="EMBL" id="MBB3062680.1"/>
    </source>
</evidence>
<dbReference type="Pfam" id="PF18884">
    <property type="entry name" value="TSP3_bac"/>
    <property type="match status" value="1"/>
</dbReference>
<dbReference type="InterPro" id="IPR015943">
    <property type="entry name" value="WD40/YVTN_repeat-like_dom_sf"/>
</dbReference>
<name>A0A7W4ZBV2_9GAMM</name>
<dbReference type="EMBL" id="JACHWZ010000019">
    <property type="protein sequence ID" value="MBB3062680.1"/>
    <property type="molecule type" value="Genomic_DNA"/>
</dbReference>
<dbReference type="Proteomes" id="UP000535937">
    <property type="component" value="Unassembled WGS sequence"/>
</dbReference>
<evidence type="ECO:0000256" key="2">
    <source>
        <dbReference type="ARBA" id="ARBA00022525"/>
    </source>
</evidence>
<evidence type="ECO:0000256" key="3">
    <source>
        <dbReference type="ARBA" id="ARBA00022729"/>
    </source>
</evidence>
<keyword evidence="2" id="KW-0964">Secreted</keyword>
<feature type="region of interest" description="Disordered" evidence="5">
    <location>
        <begin position="240"/>
        <end position="259"/>
    </location>
</feature>